<dbReference type="GO" id="GO:0005886">
    <property type="term" value="C:plasma membrane"/>
    <property type="evidence" value="ECO:0007669"/>
    <property type="project" value="TreeGrafter"/>
</dbReference>
<feature type="transmembrane region" description="Helical" evidence="6">
    <location>
        <begin position="310"/>
        <end position="329"/>
    </location>
</feature>
<evidence type="ECO:0000256" key="4">
    <source>
        <dbReference type="ARBA" id="ARBA00023136"/>
    </source>
</evidence>
<feature type="transmembrane region" description="Helical" evidence="6">
    <location>
        <begin position="78"/>
        <end position="95"/>
    </location>
</feature>
<feature type="transmembrane region" description="Helical" evidence="6">
    <location>
        <begin position="335"/>
        <end position="359"/>
    </location>
</feature>
<dbReference type="SUPFAM" id="SSF103473">
    <property type="entry name" value="MFS general substrate transporter"/>
    <property type="match status" value="1"/>
</dbReference>
<evidence type="ECO:0000259" key="7">
    <source>
        <dbReference type="PROSITE" id="PS50850"/>
    </source>
</evidence>
<evidence type="ECO:0000256" key="5">
    <source>
        <dbReference type="SAM" id="MobiDB-lite"/>
    </source>
</evidence>
<dbReference type="PANTHER" id="PTHR11328">
    <property type="entry name" value="MAJOR FACILITATOR SUPERFAMILY DOMAIN-CONTAINING PROTEIN"/>
    <property type="match status" value="1"/>
</dbReference>
<dbReference type="Gene3D" id="1.20.1250.20">
    <property type="entry name" value="MFS general substrate transporter like domains"/>
    <property type="match status" value="1"/>
</dbReference>
<dbReference type="PANTHER" id="PTHR11328:SF24">
    <property type="entry name" value="MAJOR FACILITATOR SUPERFAMILY (MFS) PROFILE DOMAIN-CONTAINING PROTEIN"/>
    <property type="match status" value="1"/>
</dbReference>
<feature type="compositionally biased region" description="Polar residues" evidence="5">
    <location>
        <begin position="478"/>
        <end position="495"/>
    </location>
</feature>
<protein>
    <submittedName>
        <fullName evidence="8">MFS transporter</fullName>
    </submittedName>
</protein>
<dbReference type="AlphaFoldDB" id="A0A9D1WCH5"/>
<name>A0A9D1WCH5_9GAMM</name>
<feature type="transmembrane region" description="Helical" evidence="6">
    <location>
        <begin position="270"/>
        <end position="298"/>
    </location>
</feature>
<evidence type="ECO:0000256" key="1">
    <source>
        <dbReference type="ARBA" id="ARBA00009617"/>
    </source>
</evidence>
<dbReference type="GO" id="GO:0006814">
    <property type="term" value="P:sodium ion transport"/>
    <property type="evidence" value="ECO:0007669"/>
    <property type="project" value="InterPro"/>
</dbReference>
<evidence type="ECO:0000256" key="3">
    <source>
        <dbReference type="ARBA" id="ARBA00022989"/>
    </source>
</evidence>
<dbReference type="InterPro" id="IPR036259">
    <property type="entry name" value="MFS_trans_sf"/>
</dbReference>
<feature type="transmembrane region" description="Helical" evidence="6">
    <location>
        <begin position="38"/>
        <end position="57"/>
    </location>
</feature>
<dbReference type="EMBL" id="DXEV01000085">
    <property type="protein sequence ID" value="HIX56676.1"/>
    <property type="molecule type" value="Genomic_DNA"/>
</dbReference>
<keyword evidence="3 6" id="KW-1133">Transmembrane helix</keyword>
<comment type="caution">
    <text evidence="8">The sequence shown here is derived from an EMBL/GenBank/DDBJ whole genome shotgun (WGS) entry which is preliminary data.</text>
</comment>
<organism evidence="8 9">
    <name type="scientific">Candidatus Anaerobiospirillum pullistercoris</name>
    <dbReference type="NCBI Taxonomy" id="2838452"/>
    <lineage>
        <taxon>Bacteria</taxon>
        <taxon>Pseudomonadati</taxon>
        <taxon>Pseudomonadota</taxon>
        <taxon>Gammaproteobacteria</taxon>
        <taxon>Aeromonadales</taxon>
        <taxon>Succinivibrionaceae</taxon>
        <taxon>Anaerobiospirillum</taxon>
    </lineage>
</organism>
<dbReference type="NCBIfam" id="TIGR00792">
    <property type="entry name" value="gph"/>
    <property type="match status" value="1"/>
</dbReference>
<dbReference type="InterPro" id="IPR020846">
    <property type="entry name" value="MFS_dom"/>
</dbReference>
<feature type="transmembrane region" description="Helical" evidence="6">
    <location>
        <begin position="107"/>
        <end position="129"/>
    </location>
</feature>
<dbReference type="InterPro" id="IPR001927">
    <property type="entry name" value="Na/Gal_symport"/>
</dbReference>
<comment type="similarity">
    <text evidence="1">Belongs to the sodium:galactoside symporter (TC 2.A.2) family.</text>
</comment>
<proteinExistence type="inferred from homology"/>
<dbReference type="Pfam" id="PF13347">
    <property type="entry name" value="MFS_2"/>
    <property type="match status" value="1"/>
</dbReference>
<feature type="domain" description="Major facilitator superfamily (MFS) profile" evidence="7">
    <location>
        <begin position="1"/>
        <end position="447"/>
    </location>
</feature>
<sequence>MIKLSEKIGYGFGDMASSMFWKLFGTYLMIFYTDVYGLEAAAVGTMFLVTRVWDSFFDPLVGILSDRTKSRFGKFRPYLFYVAVPFGVIGVITFFTPDFGHTGKLIYAYLTYSLMMMVYSLINVPYASLLGVMTPNPAERTVLSSYRMLFAYLGSLVAYLIFMPLIEYFSDGDPSASAQQTGWTLAVAVIAVMCIILFLGCGALTRERIQTNDDEEEKRSLKQDVNDLLHNTPWWLLFGASVGLLVFFSIRDGATLYYFKYFLVEEDIGGFSVFSLSFTLSSLFLAIGQITNIIGVLLAAPVSNRFGKKVTFATSSLIMMGLSCIFYYFDANDLILIFVFGSLISICGGMLFPIMWSMYADCSDYSESKTGNRATGLIFSASSMSQKLGWALGSAITGWLLSYFGFQANMVQDEETIHGIKLFQSYLPAAAALISVLFIIAYPLGSAKMKEITQYLAKKRSQHAAQKPNEQLDKTIANFKQQQQPAASAGANTAE</sequence>
<reference evidence="8" key="1">
    <citation type="journal article" date="2021" name="PeerJ">
        <title>Extensive microbial diversity within the chicken gut microbiome revealed by metagenomics and culture.</title>
        <authorList>
            <person name="Gilroy R."/>
            <person name="Ravi A."/>
            <person name="Getino M."/>
            <person name="Pursley I."/>
            <person name="Horton D.L."/>
            <person name="Alikhan N.F."/>
            <person name="Baker D."/>
            <person name="Gharbi K."/>
            <person name="Hall N."/>
            <person name="Watson M."/>
            <person name="Adriaenssens E.M."/>
            <person name="Foster-Nyarko E."/>
            <person name="Jarju S."/>
            <person name="Secka A."/>
            <person name="Antonio M."/>
            <person name="Oren A."/>
            <person name="Chaudhuri R.R."/>
            <person name="La Ragione R."/>
            <person name="Hildebrand F."/>
            <person name="Pallen M.J."/>
        </authorList>
    </citation>
    <scope>NUCLEOTIDE SEQUENCE</scope>
    <source>
        <strain evidence="8">USASDec5-558</strain>
    </source>
</reference>
<keyword evidence="4 6" id="KW-0472">Membrane</keyword>
<feature type="transmembrane region" description="Helical" evidence="6">
    <location>
        <begin position="182"/>
        <end position="204"/>
    </location>
</feature>
<evidence type="ECO:0000256" key="2">
    <source>
        <dbReference type="ARBA" id="ARBA00022692"/>
    </source>
</evidence>
<accession>A0A9D1WCH5</accession>
<feature type="transmembrane region" description="Helical" evidence="6">
    <location>
        <begin position="426"/>
        <end position="445"/>
    </location>
</feature>
<feature type="transmembrane region" description="Helical" evidence="6">
    <location>
        <begin position="388"/>
        <end position="406"/>
    </location>
</feature>
<gene>
    <name evidence="8" type="ORF">H9850_04295</name>
</gene>
<dbReference type="InterPro" id="IPR039672">
    <property type="entry name" value="MFS_2"/>
</dbReference>
<keyword evidence="2 6" id="KW-0812">Transmembrane</keyword>
<feature type="transmembrane region" description="Helical" evidence="6">
    <location>
        <begin position="149"/>
        <end position="170"/>
    </location>
</feature>
<dbReference type="GO" id="GO:0015293">
    <property type="term" value="F:symporter activity"/>
    <property type="evidence" value="ECO:0007669"/>
    <property type="project" value="InterPro"/>
</dbReference>
<evidence type="ECO:0000256" key="6">
    <source>
        <dbReference type="SAM" id="Phobius"/>
    </source>
</evidence>
<reference evidence="8" key="2">
    <citation type="submission" date="2021-04" db="EMBL/GenBank/DDBJ databases">
        <authorList>
            <person name="Gilroy R."/>
        </authorList>
    </citation>
    <scope>NUCLEOTIDE SEQUENCE</scope>
    <source>
        <strain evidence="8">USASDec5-558</strain>
    </source>
</reference>
<evidence type="ECO:0000313" key="8">
    <source>
        <dbReference type="EMBL" id="HIX56676.1"/>
    </source>
</evidence>
<dbReference type="GO" id="GO:0008643">
    <property type="term" value="P:carbohydrate transport"/>
    <property type="evidence" value="ECO:0007669"/>
    <property type="project" value="InterPro"/>
</dbReference>
<dbReference type="CDD" id="cd17332">
    <property type="entry name" value="MFS_MelB_like"/>
    <property type="match status" value="1"/>
</dbReference>
<evidence type="ECO:0000313" key="9">
    <source>
        <dbReference type="Proteomes" id="UP000886829"/>
    </source>
</evidence>
<feature type="transmembrane region" description="Helical" evidence="6">
    <location>
        <begin position="228"/>
        <end position="250"/>
    </location>
</feature>
<dbReference type="PROSITE" id="PS50850">
    <property type="entry name" value="MFS"/>
    <property type="match status" value="1"/>
</dbReference>
<feature type="region of interest" description="Disordered" evidence="5">
    <location>
        <begin position="463"/>
        <end position="495"/>
    </location>
</feature>
<dbReference type="Proteomes" id="UP000886829">
    <property type="component" value="Unassembled WGS sequence"/>
</dbReference>